<dbReference type="PANTHER" id="PTHR43341">
    <property type="entry name" value="AMINO ACID PERMEASE"/>
    <property type="match status" value="1"/>
</dbReference>
<dbReference type="PANTHER" id="PTHR43341:SF21">
    <property type="entry name" value="GENERAL AMINO ACID PERMEASE-RELATED"/>
    <property type="match status" value="1"/>
</dbReference>
<organism evidence="9 10">
    <name type="scientific">Talaromyces pinophilus</name>
    <name type="common">Penicillium pinophilum</name>
    <dbReference type="NCBI Taxonomy" id="128442"/>
    <lineage>
        <taxon>Eukaryota</taxon>
        <taxon>Fungi</taxon>
        <taxon>Dikarya</taxon>
        <taxon>Ascomycota</taxon>
        <taxon>Pezizomycotina</taxon>
        <taxon>Eurotiomycetes</taxon>
        <taxon>Eurotiomycetidae</taxon>
        <taxon>Eurotiales</taxon>
        <taxon>Trichocomaceae</taxon>
        <taxon>Talaromyces</taxon>
        <taxon>Talaromyces sect. Talaromyces</taxon>
    </lineage>
</organism>
<feature type="transmembrane region" description="Helical" evidence="7">
    <location>
        <begin position="53"/>
        <end position="70"/>
    </location>
</feature>
<dbReference type="PIRSF" id="PIRSF006060">
    <property type="entry name" value="AA_transporter"/>
    <property type="match status" value="1"/>
</dbReference>
<evidence type="ECO:0000256" key="7">
    <source>
        <dbReference type="SAM" id="Phobius"/>
    </source>
</evidence>
<evidence type="ECO:0000313" key="9">
    <source>
        <dbReference type="EMBL" id="GAM36782.1"/>
    </source>
</evidence>
<name>A0A510NWZ1_TALPI</name>
<feature type="transmembrane region" description="Helical" evidence="7">
    <location>
        <begin position="283"/>
        <end position="305"/>
    </location>
</feature>
<dbReference type="InterPro" id="IPR050524">
    <property type="entry name" value="APC_YAT"/>
</dbReference>
<evidence type="ECO:0000256" key="1">
    <source>
        <dbReference type="ARBA" id="ARBA00004141"/>
    </source>
</evidence>
<evidence type="ECO:0000256" key="2">
    <source>
        <dbReference type="ARBA" id="ARBA00022448"/>
    </source>
</evidence>
<proteinExistence type="predicted"/>
<dbReference type="Pfam" id="PF00324">
    <property type="entry name" value="AA_permease"/>
    <property type="match status" value="1"/>
</dbReference>
<feature type="transmembrane region" description="Helical" evidence="7">
    <location>
        <begin position="382"/>
        <end position="401"/>
    </location>
</feature>
<feature type="transmembrane region" description="Helical" evidence="7">
    <location>
        <begin position="494"/>
        <end position="511"/>
    </location>
</feature>
<protein>
    <submittedName>
        <fullName evidence="9">Amino acid transporter</fullName>
    </submittedName>
</protein>
<keyword evidence="5 7" id="KW-1133">Transmembrane helix</keyword>
<feature type="transmembrane region" description="Helical" evidence="7">
    <location>
        <begin position="162"/>
        <end position="182"/>
    </location>
</feature>
<sequence>MANDTPKDVEALGSIEPKYVADLGVTDNPTIKDGDYEHHNVGTLQRGLKSRHVQFLALSGAIGTGLFVGTGQTLSLAGPLSAVLAYLITGFNLYAVINSMGEMATWLPLPGAVPVYAARYVDPALGFTLGWNYWYQFAIGVPIEISAAALVIDYWSNNVPTVVWITILLIAVIAINLFPVRYYGEIEFGFGAIKLTTICGLILLMLIIALGGAPNHDRIGFRYWDNPGPMLEYLEPGALGRFLAFFKVFISATFAYGGSEMVVVAAGETENPRRNIPKAVRRVFWRIAIFYVLSIFLVGMCVSAKDSRLLNAINQSAPGVGASPFVIAMQNGGINVLPSIINAVVLTSAFSAGNSFFYASTRVLYSTALDGKAPGFLKYEKFGVPYACVGVTTLLSLLVYLNVNSSASDVFFWISNLSSVSTLIVWTSVSITYIRFHKGMKHQGIARSSLPFRAPFQPYLAWFSCLFSATVAFFNGFDCFFPGKFSAKSFIPPYIDIPIFAALFLGYKIYYRTSFVKLDEMDFFSGKEEADRLEHTWEEVKPRNIFQRVWYWIA</sequence>
<dbReference type="AlphaFoldDB" id="A0A510NWZ1"/>
<keyword evidence="4" id="KW-0029">Amino-acid transport</keyword>
<keyword evidence="3 7" id="KW-0812">Transmembrane</keyword>
<keyword evidence="2" id="KW-0813">Transport</keyword>
<accession>A0A510NWZ1</accession>
<keyword evidence="6 7" id="KW-0472">Membrane</keyword>
<dbReference type="PROSITE" id="PS00218">
    <property type="entry name" value="AMINO_ACID_PERMEASE_1"/>
    <property type="match status" value="1"/>
</dbReference>
<gene>
    <name evidence="9" type="ORF">TCE0_018f06148</name>
</gene>
<keyword evidence="10" id="KW-1185">Reference proteome</keyword>
<dbReference type="InterPro" id="IPR004840">
    <property type="entry name" value="Amino_acid_permease_CS"/>
</dbReference>
<feature type="transmembrane region" description="Helical" evidence="7">
    <location>
        <begin position="133"/>
        <end position="155"/>
    </location>
</feature>
<dbReference type="InterPro" id="IPR004841">
    <property type="entry name" value="AA-permease/SLC12A_dom"/>
</dbReference>
<dbReference type="EMBL" id="DF933814">
    <property type="protein sequence ID" value="GAM36782.1"/>
    <property type="molecule type" value="Genomic_DNA"/>
</dbReference>
<evidence type="ECO:0000256" key="5">
    <source>
        <dbReference type="ARBA" id="ARBA00022989"/>
    </source>
</evidence>
<dbReference type="Proteomes" id="UP000053095">
    <property type="component" value="Unassembled WGS sequence"/>
</dbReference>
<dbReference type="GO" id="GO:0016020">
    <property type="term" value="C:membrane"/>
    <property type="evidence" value="ECO:0007669"/>
    <property type="project" value="UniProtKB-SubCell"/>
</dbReference>
<dbReference type="Gene3D" id="1.20.1740.10">
    <property type="entry name" value="Amino acid/polyamine transporter I"/>
    <property type="match status" value="1"/>
</dbReference>
<feature type="transmembrane region" description="Helical" evidence="7">
    <location>
        <begin position="340"/>
        <end position="361"/>
    </location>
</feature>
<reference evidence="10" key="1">
    <citation type="journal article" date="2015" name="Genome Announc.">
        <title>Draft genome sequence of Talaromyces cellulolyticus strain Y-94, a source of lignocellulosic biomass-degrading enzymes.</title>
        <authorList>
            <person name="Fujii T."/>
            <person name="Koike H."/>
            <person name="Sawayama S."/>
            <person name="Yano S."/>
            <person name="Inoue H."/>
        </authorList>
    </citation>
    <scope>NUCLEOTIDE SEQUENCE [LARGE SCALE GENOMIC DNA]</scope>
    <source>
        <strain evidence="10">Y-94</strain>
    </source>
</reference>
<feature type="transmembrane region" description="Helical" evidence="7">
    <location>
        <begin position="188"/>
        <end position="213"/>
    </location>
</feature>
<dbReference type="GO" id="GO:0015171">
    <property type="term" value="F:amino acid transmembrane transporter activity"/>
    <property type="evidence" value="ECO:0007669"/>
    <property type="project" value="TreeGrafter"/>
</dbReference>
<evidence type="ECO:0000256" key="3">
    <source>
        <dbReference type="ARBA" id="ARBA00022692"/>
    </source>
</evidence>
<evidence type="ECO:0000256" key="6">
    <source>
        <dbReference type="ARBA" id="ARBA00023136"/>
    </source>
</evidence>
<feature type="transmembrane region" description="Helical" evidence="7">
    <location>
        <begin position="413"/>
        <end position="436"/>
    </location>
</feature>
<comment type="subcellular location">
    <subcellularLocation>
        <location evidence="1">Membrane</location>
        <topology evidence="1">Multi-pass membrane protein</topology>
    </subcellularLocation>
</comment>
<evidence type="ECO:0000313" key="10">
    <source>
        <dbReference type="Proteomes" id="UP000053095"/>
    </source>
</evidence>
<dbReference type="FunFam" id="1.20.1740.10:FF:000006">
    <property type="entry name" value="General amino acid permease"/>
    <property type="match status" value="1"/>
</dbReference>
<evidence type="ECO:0000256" key="4">
    <source>
        <dbReference type="ARBA" id="ARBA00022970"/>
    </source>
</evidence>
<feature type="transmembrane region" description="Helical" evidence="7">
    <location>
        <begin position="456"/>
        <end position="474"/>
    </location>
</feature>
<evidence type="ECO:0000259" key="8">
    <source>
        <dbReference type="Pfam" id="PF00324"/>
    </source>
</evidence>
<feature type="domain" description="Amino acid permease/ SLC12A" evidence="8">
    <location>
        <begin position="52"/>
        <end position="518"/>
    </location>
</feature>